<dbReference type="AlphaFoldDB" id="A0A6M1RKC7"/>
<feature type="transmembrane region" description="Helical" evidence="1">
    <location>
        <begin position="48"/>
        <end position="68"/>
    </location>
</feature>
<dbReference type="RefSeq" id="WP_165105189.1">
    <property type="nucleotide sequence ID" value="NZ_JAAKYA010000006.1"/>
</dbReference>
<keyword evidence="1" id="KW-0812">Transmembrane</keyword>
<reference evidence="2 3" key="1">
    <citation type="submission" date="2020-02" db="EMBL/GenBank/DDBJ databases">
        <title>Draft genome sequence of Limisphaera ngatamarikiensis NGM72.4T, a thermophilic Verrucomicrobia grouped in subdivision 3.</title>
        <authorList>
            <person name="Carere C.R."/>
            <person name="Steen J."/>
            <person name="Hugenholtz P."/>
            <person name="Stott M.B."/>
        </authorList>
    </citation>
    <scope>NUCLEOTIDE SEQUENCE [LARGE SCALE GENOMIC DNA]</scope>
    <source>
        <strain evidence="2 3">NGM72.4</strain>
    </source>
</reference>
<evidence type="ECO:0000313" key="2">
    <source>
        <dbReference type="EMBL" id="NGO37937.1"/>
    </source>
</evidence>
<sequence>MSAYARLLASLLRLVAVGMIFLAGLGFFLDYVDRLKGPGSAPSSTWPVWVLGAGLVLLAVSSPLARWWSRRWGD</sequence>
<proteinExistence type="predicted"/>
<keyword evidence="1" id="KW-0472">Membrane</keyword>
<keyword evidence="1" id="KW-1133">Transmembrane helix</keyword>
<dbReference type="EMBL" id="JAAKYA010000006">
    <property type="protein sequence ID" value="NGO37937.1"/>
    <property type="molecule type" value="Genomic_DNA"/>
</dbReference>
<evidence type="ECO:0000256" key="1">
    <source>
        <dbReference type="SAM" id="Phobius"/>
    </source>
</evidence>
<accession>A0A6M1RKC7</accession>
<organism evidence="2 3">
    <name type="scientific">Limisphaera ngatamarikiensis</name>
    <dbReference type="NCBI Taxonomy" id="1324935"/>
    <lineage>
        <taxon>Bacteria</taxon>
        <taxon>Pseudomonadati</taxon>
        <taxon>Verrucomicrobiota</taxon>
        <taxon>Verrucomicrobiia</taxon>
        <taxon>Limisphaerales</taxon>
        <taxon>Limisphaeraceae</taxon>
        <taxon>Limisphaera</taxon>
    </lineage>
</organism>
<protein>
    <submittedName>
        <fullName evidence="2">Uncharacterized protein</fullName>
    </submittedName>
</protein>
<dbReference type="Proteomes" id="UP000477311">
    <property type="component" value="Unassembled WGS sequence"/>
</dbReference>
<feature type="transmembrane region" description="Helical" evidence="1">
    <location>
        <begin position="7"/>
        <end position="28"/>
    </location>
</feature>
<gene>
    <name evidence="2" type="ORF">G4L39_00760</name>
</gene>
<name>A0A6M1RKC7_9BACT</name>
<keyword evidence="3" id="KW-1185">Reference proteome</keyword>
<comment type="caution">
    <text evidence="2">The sequence shown here is derived from an EMBL/GenBank/DDBJ whole genome shotgun (WGS) entry which is preliminary data.</text>
</comment>
<evidence type="ECO:0000313" key="3">
    <source>
        <dbReference type="Proteomes" id="UP000477311"/>
    </source>
</evidence>